<dbReference type="PANTHER" id="PTHR12786">
    <property type="entry name" value="SPLICING FACTOR SF3A-RELATED"/>
    <property type="match status" value="1"/>
</dbReference>
<dbReference type="InterPro" id="IPR051421">
    <property type="entry name" value="RNA_Proc_DNA_Dmg_Regulator"/>
</dbReference>
<keyword evidence="2" id="KW-0479">Metal-binding</keyword>
<reference evidence="9" key="1">
    <citation type="submission" date="2020-11" db="EMBL/GenBank/DDBJ databases">
        <title>Kefir isolates.</title>
        <authorList>
            <person name="Marcisauskas S."/>
            <person name="Kim Y."/>
            <person name="Blasche S."/>
        </authorList>
    </citation>
    <scope>NUCLEOTIDE SEQUENCE</scope>
    <source>
        <strain evidence="9">Olga-1</strain>
    </source>
</reference>
<keyword evidence="4" id="KW-0862">Zinc</keyword>
<protein>
    <recommendedName>
        <fullName evidence="8">C2H2-type domain-containing protein</fullName>
    </recommendedName>
</protein>
<feature type="domain" description="C2H2-type" evidence="8">
    <location>
        <begin position="290"/>
        <end position="319"/>
    </location>
</feature>
<keyword evidence="3 6" id="KW-0863">Zinc-finger</keyword>
<dbReference type="InterPro" id="IPR031590">
    <property type="entry name" value="PRP9_N"/>
</dbReference>
<dbReference type="InterPro" id="IPR024598">
    <property type="entry name" value="SF3a60/Prp9_C"/>
</dbReference>
<evidence type="ECO:0000256" key="5">
    <source>
        <dbReference type="ARBA" id="ARBA00023242"/>
    </source>
</evidence>
<dbReference type="PANTHER" id="PTHR12786:SF2">
    <property type="entry name" value="SPLICING FACTOR 3A SUBUNIT 3"/>
    <property type="match status" value="1"/>
</dbReference>
<evidence type="ECO:0000313" key="9">
    <source>
        <dbReference type="EMBL" id="KAG0687587.1"/>
    </source>
</evidence>
<gene>
    <name evidence="9" type="ORF">C6P40_002159</name>
</gene>
<dbReference type="AlphaFoldDB" id="A0A9P7BD20"/>
<dbReference type="EMBL" id="PUHW01000241">
    <property type="protein sequence ID" value="KAG0687587.1"/>
    <property type="molecule type" value="Genomic_DNA"/>
</dbReference>
<dbReference type="Gene3D" id="3.30.160.60">
    <property type="entry name" value="Classic Zinc Finger"/>
    <property type="match status" value="1"/>
</dbReference>
<dbReference type="Pfam" id="PF16958">
    <property type="entry name" value="PRP9_N"/>
    <property type="match status" value="1"/>
</dbReference>
<proteinExistence type="predicted"/>
<dbReference type="SUPFAM" id="SSF57667">
    <property type="entry name" value="beta-beta-alpha zinc fingers"/>
    <property type="match status" value="1"/>
</dbReference>
<evidence type="ECO:0000256" key="7">
    <source>
        <dbReference type="SAM" id="MobiDB-lite"/>
    </source>
</evidence>
<dbReference type="Proteomes" id="UP000697127">
    <property type="component" value="Unassembled WGS sequence"/>
</dbReference>
<name>A0A9P7BD20_9ASCO</name>
<dbReference type="GO" id="GO:0000398">
    <property type="term" value="P:mRNA splicing, via spliceosome"/>
    <property type="evidence" value="ECO:0007669"/>
    <property type="project" value="InterPro"/>
</dbReference>
<feature type="compositionally biased region" description="Acidic residues" evidence="7">
    <location>
        <begin position="401"/>
        <end position="422"/>
    </location>
</feature>
<dbReference type="SMART" id="SM00355">
    <property type="entry name" value="ZnF_C2H2"/>
    <property type="match status" value="2"/>
</dbReference>
<dbReference type="InterPro" id="IPR022755">
    <property type="entry name" value="Znf_C2H2_jaz"/>
</dbReference>
<evidence type="ECO:0000256" key="6">
    <source>
        <dbReference type="PROSITE-ProRule" id="PRU00042"/>
    </source>
</evidence>
<accession>A0A9P7BD20</accession>
<dbReference type="InterPro" id="IPR036236">
    <property type="entry name" value="Znf_C2H2_sf"/>
</dbReference>
<dbReference type="InterPro" id="IPR013087">
    <property type="entry name" value="Znf_C2H2_type"/>
</dbReference>
<dbReference type="GO" id="GO:0008270">
    <property type="term" value="F:zinc ion binding"/>
    <property type="evidence" value="ECO:0007669"/>
    <property type="project" value="UniProtKB-KW"/>
</dbReference>
<dbReference type="Pfam" id="PF11931">
    <property type="entry name" value="SF3a60_Prp9_C"/>
    <property type="match status" value="1"/>
</dbReference>
<evidence type="ECO:0000259" key="8">
    <source>
        <dbReference type="PROSITE" id="PS50157"/>
    </source>
</evidence>
<evidence type="ECO:0000256" key="4">
    <source>
        <dbReference type="ARBA" id="ARBA00022833"/>
    </source>
</evidence>
<dbReference type="PROSITE" id="PS50157">
    <property type="entry name" value="ZINC_FINGER_C2H2_2"/>
    <property type="match status" value="1"/>
</dbReference>
<organism evidence="9 10">
    <name type="scientific">Pichia californica</name>
    <dbReference type="NCBI Taxonomy" id="460514"/>
    <lineage>
        <taxon>Eukaryota</taxon>
        <taxon>Fungi</taxon>
        <taxon>Dikarya</taxon>
        <taxon>Ascomycota</taxon>
        <taxon>Saccharomycotina</taxon>
        <taxon>Pichiomycetes</taxon>
        <taxon>Pichiales</taxon>
        <taxon>Pichiaceae</taxon>
        <taxon>Pichia</taxon>
    </lineage>
</organism>
<sequence length="549" mass="64927">MFTSLEEKRQLIEDLELLDHAVTKRLKVNPKIYNPKDPKLNHNILTTKRKISKSITITQKHEVKKLMEKYNKTNLKLLKLLNDEMIELNDKKILKRPEYEKGDFSYFFETCDGSINSTTAPSIERESLKDFEVYDIFSCNENYPEIKVKIDELEDPTNMISNLAMRIKEAKKSGYLEKHRVLSSYTTDIKLSKIFSTEEVFGTQLDLKRFYKLWLSLPRYTSLSQDNLPKYKFFFKNLITRDGIVKIDTIEYKDYLKSLIQYLTEYYEKVYPLDILKESEEKLEFKHDHLFCLTCNRQFSKDTVYNSHLSGKKHVKAEPRSEEVLSFESKIAYLINFELKNQYNTTLQELERIDLLTVRELELEKRENKPKDSGEDLSLYQLFGTNFKLIKKIRQRNTFDSDDSEDELVDSEDSDGEDDEDEKLYNPLNLPIGVDGRPIPFWLFKLKGLRHEFKCEICDNASFQGRNTFNKHFKEATHINKLKEMGVTDNFIIFKDISTKKEVQKLLDTLQQKHREQLHFIDNTEEVEDDHGNAMNKKVYEQLAKQGLL</sequence>
<evidence type="ECO:0000256" key="1">
    <source>
        <dbReference type="ARBA" id="ARBA00004123"/>
    </source>
</evidence>
<keyword evidence="10" id="KW-1185">Reference proteome</keyword>
<dbReference type="PROSITE" id="PS00028">
    <property type="entry name" value="ZINC_FINGER_C2H2_1"/>
    <property type="match status" value="1"/>
</dbReference>
<dbReference type="GO" id="GO:0003723">
    <property type="term" value="F:RNA binding"/>
    <property type="evidence" value="ECO:0007669"/>
    <property type="project" value="InterPro"/>
</dbReference>
<evidence type="ECO:0000256" key="3">
    <source>
        <dbReference type="ARBA" id="ARBA00022771"/>
    </source>
</evidence>
<dbReference type="GO" id="GO:0005681">
    <property type="term" value="C:spliceosomal complex"/>
    <property type="evidence" value="ECO:0007669"/>
    <property type="project" value="InterPro"/>
</dbReference>
<comment type="caution">
    <text evidence="9">The sequence shown here is derived from an EMBL/GenBank/DDBJ whole genome shotgun (WGS) entry which is preliminary data.</text>
</comment>
<evidence type="ECO:0000256" key="2">
    <source>
        <dbReference type="ARBA" id="ARBA00022723"/>
    </source>
</evidence>
<feature type="region of interest" description="Disordered" evidence="7">
    <location>
        <begin position="401"/>
        <end position="425"/>
    </location>
</feature>
<keyword evidence="5" id="KW-0539">Nucleus</keyword>
<evidence type="ECO:0000313" key="10">
    <source>
        <dbReference type="Proteomes" id="UP000697127"/>
    </source>
</evidence>
<comment type="subcellular location">
    <subcellularLocation>
        <location evidence="1">Nucleus</location>
    </subcellularLocation>
</comment>
<dbReference type="Pfam" id="PF12171">
    <property type="entry name" value="zf-C2H2_jaz"/>
    <property type="match status" value="1"/>
</dbReference>